<dbReference type="Gene3D" id="1.10.443.10">
    <property type="entry name" value="Intergrase catalytic core"/>
    <property type="match status" value="1"/>
</dbReference>
<dbReference type="GO" id="GO:0015074">
    <property type="term" value="P:DNA integration"/>
    <property type="evidence" value="ECO:0007669"/>
    <property type="project" value="InterPro"/>
</dbReference>
<evidence type="ECO:0000256" key="3">
    <source>
        <dbReference type="ARBA" id="ARBA00023172"/>
    </source>
</evidence>
<accession>A0A4R7TE26</accession>
<dbReference type="InterPro" id="IPR053876">
    <property type="entry name" value="Phage_int_M"/>
</dbReference>
<dbReference type="RefSeq" id="WP_133980315.1">
    <property type="nucleotide sequence ID" value="NZ_SOCE01000001.1"/>
</dbReference>
<dbReference type="InterPro" id="IPR011010">
    <property type="entry name" value="DNA_brk_join_enz"/>
</dbReference>
<dbReference type="CDD" id="cd01189">
    <property type="entry name" value="INT_ICEBs1_C_like"/>
    <property type="match status" value="1"/>
</dbReference>
<sequence>MSVQRYTKGGQVRYRARIKSHGREVATRVFDRKADAVAWEQDQTRKLRLGEWTDPKRGRVPLSAVAEDWLESRSSAKRRTREADEADWRLHIAPRFGNFPLVSITAAEVSSWVGSQIAAGRRPSSVTRYLATLRSILNYAIADGRITVNVAALAKAPSGGQSRREGVHLTEAQLYQLADACNGRYAELVLVLGLGGLRWGEMAGLQAGDRVWVPGRGLRLQRAVLASGGSGELFVDTLKSKRARTVPLVDELIPLVDRWAGEKVNDAWLFHAPQGGPLSEGNWKRSVRWSAAIKAIGVPTLRVHDLRHTAASVWLGSGADPKVVQRILGHASAAMTMDLYGHLIDQNLWDAARKIGGTTGTRRELEAGMTKPPVEESGL</sequence>
<feature type="domain" description="Core-binding (CB)" evidence="6">
    <location>
        <begin position="60"/>
        <end position="141"/>
    </location>
</feature>
<proteinExistence type="inferred from homology"/>
<keyword evidence="2 4" id="KW-0238">DNA-binding</keyword>
<dbReference type="PROSITE" id="PS51900">
    <property type="entry name" value="CB"/>
    <property type="match status" value="1"/>
</dbReference>
<dbReference type="PANTHER" id="PTHR30349">
    <property type="entry name" value="PHAGE INTEGRASE-RELATED"/>
    <property type="match status" value="1"/>
</dbReference>
<feature type="domain" description="Tyr recombinase" evidence="5">
    <location>
        <begin position="164"/>
        <end position="353"/>
    </location>
</feature>
<dbReference type="InterPro" id="IPR002104">
    <property type="entry name" value="Integrase_catalytic"/>
</dbReference>
<evidence type="ECO:0000313" key="7">
    <source>
        <dbReference type="EMBL" id="TDU90400.1"/>
    </source>
</evidence>
<dbReference type="OrthoDB" id="1822491at2"/>
<dbReference type="AlphaFoldDB" id="A0A4R7TE26"/>
<evidence type="ECO:0000259" key="5">
    <source>
        <dbReference type="PROSITE" id="PS51898"/>
    </source>
</evidence>
<dbReference type="InterPro" id="IPR044068">
    <property type="entry name" value="CB"/>
</dbReference>
<evidence type="ECO:0000313" key="8">
    <source>
        <dbReference type="Proteomes" id="UP000295151"/>
    </source>
</evidence>
<comment type="caution">
    <text evidence="7">The sequence shown here is derived from an EMBL/GenBank/DDBJ whole genome shotgun (WGS) entry which is preliminary data.</text>
</comment>
<reference evidence="7 8" key="1">
    <citation type="submission" date="2019-03" db="EMBL/GenBank/DDBJ databases">
        <title>Genomic Encyclopedia of Type Strains, Phase III (KMG-III): the genomes of soil and plant-associated and newly described type strains.</title>
        <authorList>
            <person name="Whitman W."/>
        </authorList>
    </citation>
    <scope>NUCLEOTIDE SEQUENCE [LARGE SCALE GENOMIC DNA]</scope>
    <source>
        <strain evidence="7 8">VKM Ac-2575</strain>
    </source>
</reference>
<dbReference type="GO" id="GO:0003677">
    <property type="term" value="F:DNA binding"/>
    <property type="evidence" value="ECO:0007669"/>
    <property type="project" value="UniProtKB-UniRule"/>
</dbReference>
<dbReference type="Proteomes" id="UP000295151">
    <property type="component" value="Unassembled WGS sequence"/>
</dbReference>
<dbReference type="EMBL" id="SOCE01000001">
    <property type="protein sequence ID" value="TDU90400.1"/>
    <property type="molecule type" value="Genomic_DNA"/>
</dbReference>
<evidence type="ECO:0000256" key="1">
    <source>
        <dbReference type="ARBA" id="ARBA00008857"/>
    </source>
</evidence>
<dbReference type="GO" id="GO:0006310">
    <property type="term" value="P:DNA recombination"/>
    <property type="evidence" value="ECO:0007669"/>
    <property type="project" value="UniProtKB-KW"/>
</dbReference>
<comment type="similarity">
    <text evidence="1">Belongs to the 'phage' integrase family.</text>
</comment>
<dbReference type="InterPro" id="IPR050090">
    <property type="entry name" value="Tyrosine_recombinase_XerCD"/>
</dbReference>
<name>A0A4R7TE26_9ACTN</name>
<dbReference type="Gene3D" id="1.10.150.130">
    <property type="match status" value="1"/>
</dbReference>
<dbReference type="PANTHER" id="PTHR30349:SF64">
    <property type="entry name" value="PROPHAGE INTEGRASE INTD-RELATED"/>
    <property type="match status" value="1"/>
</dbReference>
<dbReference type="PROSITE" id="PS51898">
    <property type="entry name" value="TYR_RECOMBINASE"/>
    <property type="match status" value="1"/>
</dbReference>
<evidence type="ECO:0000259" key="6">
    <source>
        <dbReference type="PROSITE" id="PS51900"/>
    </source>
</evidence>
<gene>
    <name evidence="7" type="ORF">EV138_3990</name>
</gene>
<protein>
    <submittedName>
        <fullName evidence="7">Site-specific recombinase XerD</fullName>
    </submittedName>
</protein>
<dbReference type="SUPFAM" id="SSF56349">
    <property type="entry name" value="DNA breaking-rejoining enzymes"/>
    <property type="match status" value="1"/>
</dbReference>
<keyword evidence="8" id="KW-1185">Reference proteome</keyword>
<keyword evidence="3" id="KW-0233">DNA recombination</keyword>
<dbReference type="Pfam" id="PF22022">
    <property type="entry name" value="Phage_int_M"/>
    <property type="match status" value="1"/>
</dbReference>
<dbReference type="InterPro" id="IPR013762">
    <property type="entry name" value="Integrase-like_cat_sf"/>
</dbReference>
<organism evidence="7 8">
    <name type="scientific">Kribbella voronezhensis</name>
    <dbReference type="NCBI Taxonomy" id="2512212"/>
    <lineage>
        <taxon>Bacteria</taxon>
        <taxon>Bacillati</taxon>
        <taxon>Actinomycetota</taxon>
        <taxon>Actinomycetes</taxon>
        <taxon>Propionibacteriales</taxon>
        <taxon>Kribbellaceae</taxon>
        <taxon>Kribbella</taxon>
    </lineage>
</organism>
<evidence type="ECO:0000256" key="4">
    <source>
        <dbReference type="PROSITE-ProRule" id="PRU01248"/>
    </source>
</evidence>
<evidence type="ECO:0000256" key="2">
    <source>
        <dbReference type="ARBA" id="ARBA00023125"/>
    </source>
</evidence>
<dbReference type="InterPro" id="IPR010998">
    <property type="entry name" value="Integrase_recombinase_N"/>
</dbReference>
<dbReference type="Pfam" id="PF00589">
    <property type="entry name" value="Phage_integrase"/>
    <property type="match status" value="1"/>
</dbReference>